<dbReference type="Proteomes" id="UP001521137">
    <property type="component" value="Unassembled WGS sequence"/>
</dbReference>
<accession>A0ABS9D2T8</accession>
<dbReference type="Gene3D" id="1.10.3680.10">
    <property type="entry name" value="TerB-like"/>
    <property type="match status" value="1"/>
</dbReference>
<dbReference type="EMBL" id="JAKGAS010000001">
    <property type="protein sequence ID" value="MCF2947050.1"/>
    <property type="molecule type" value="Genomic_DNA"/>
</dbReference>
<feature type="transmembrane region" description="Helical" evidence="1">
    <location>
        <begin position="60"/>
        <end position="77"/>
    </location>
</feature>
<keyword evidence="3" id="KW-1185">Reference proteome</keyword>
<gene>
    <name evidence="2" type="ORF">L0668_02955</name>
</gene>
<keyword evidence="1" id="KW-1133">Transmembrane helix</keyword>
<sequence>MNFQNLLNQFTGSDTQINKTQHSGNKHNALSSGLLGGAAAGGIMGLLAGNKSARKFAGKAAMVGGTALIGGIAFKAYRNWQRNNNLQVSASSNSQNDKSFEESTINQQLMSDEFQLTLIKAMIAAAKSDGHIDANEQQRIFSAVENMNLNQQVKGLVFDLLRQPIYIQELAMSTHNLEQKTEVYLASCLAIDADTDAENLHLEELAKALKLPADLEHQIKIQAGYALNNQQVSVS</sequence>
<feature type="transmembrane region" description="Helical" evidence="1">
    <location>
        <begin position="29"/>
        <end position="48"/>
    </location>
</feature>
<comment type="caution">
    <text evidence="2">The sequence shown here is derived from an EMBL/GenBank/DDBJ whole genome shotgun (WGS) entry which is preliminary data.</text>
</comment>
<evidence type="ECO:0000256" key="1">
    <source>
        <dbReference type="SAM" id="Phobius"/>
    </source>
</evidence>
<evidence type="ECO:0000313" key="3">
    <source>
        <dbReference type="Proteomes" id="UP001521137"/>
    </source>
</evidence>
<keyword evidence="1" id="KW-0472">Membrane</keyword>
<dbReference type="SUPFAM" id="SSF158682">
    <property type="entry name" value="TerB-like"/>
    <property type="match status" value="1"/>
</dbReference>
<keyword evidence="1" id="KW-0812">Transmembrane</keyword>
<reference evidence="2 3" key="1">
    <citation type="submission" date="2022-01" db="EMBL/GenBank/DDBJ databases">
        <title>Paraglaciecola sp. G1-23.</title>
        <authorList>
            <person name="Jin M.S."/>
            <person name="Han D.M."/>
            <person name="Kim H.M."/>
            <person name="Jeon C.O."/>
        </authorList>
    </citation>
    <scope>NUCLEOTIDE SEQUENCE [LARGE SCALE GENOMIC DNA]</scope>
    <source>
        <strain evidence="2 3">G1-23</strain>
    </source>
</reference>
<evidence type="ECO:0000313" key="2">
    <source>
        <dbReference type="EMBL" id="MCF2947050.1"/>
    </source>
</evidence>
<name>A0ABS9D2T8_9ALTE</name>
<proteinExistence type="predicted"/>
<protein>
    <submittedName>
        <fullName evidence="2">Tellurite resistance TerB family protein</fullName>
    </submittedName>
</protein>
<dbReference type="Pfam" id="PF04391">
    <property type="entry name" value="DUF533"/>
    <property type="match status" value="1"/>
</dbReference>
<dbReference type="CDD" id="cd07178">
    <property type="entry name" value="terB_like_YebE"/>
    <property type="match status" value="1"/>
</dbReference>
<dbReference type="RefSeq" id="WP_235310562.1">
    <property type="nucleotide sequence ID" value="NZ_JAKGAS010000001.1"/>
</dbReference>
<dbReference type="InterPro" id="IPR029024">
    <property type="entry name" value="TerB-like"/>
</dbReference>
<dbReference type="InterPro" id="IPR007486">
    <property type="entry name" value="YebE"/>
</dbReference>
<organism evidence="2 3">
    <name type="scientific">Paraglaciecola algarum</name>
    <dbReference type="NCBI Taxonomy" id="3050085"/>
    <lineage>
        <taxon>Bacteria</taxon>
        <taxon>Pseudomonadati</taxon>
        <taxon>Pseudomonadota</taxon>
        <taxon>Gammaproteobacteria</taxon>
        <taxon>Alteromonadales</taxon>
        <taxon>Alteromonadaceae</taxon>
        <taxon>Paraglaciecola</taxon>
    </lineage>
</organism>